<feature type="chain" id="PRO_5033988584" description="Secreted protein" evidence="1">
    <location>
        <begin position="19"/>
        <end position="93"/>
    </location>
</feature>
<evidence type="ECO:0008006" key="4">
    <source>
        <dbReference type="Google" id="ProtNLM"/>
    </source>
</evidence>
<protein>
    <recommendedName>
        <fullName evidence="4">Secreted protein</fullName>
    </recommendedName>
</protein>
<evidence type="ECO:0000313" key="3">
    <source>
        <dbReference type="Proteomes" id="UP000250043"/>
    </source>
</evidence>
<name>A0A8E2AXF2_9APHY</name>
<proteinExistence type="predicted"/>
<dbReference type="Proteomes" id="UP000250043">
    <property type="component" value="Unassembled WGS sequence"/>
</dbReference>
<feature type="signal peptide" evidence="1">
    <location>
        <begin position="1"/>
        <end position="18"/>
    </location>
</feature>
<gene>
    <name evidence="2" type="ORF">OBBRIDRAFT_792832</name>
</gene>
<evidence type="ECO:0000313" key="2">
    <source>
        <dbReference type="EMBL" id="OCH90919.1"/>
    </source>
</evidence>
<accession>A0A8E2AXF2</accession>
<evidence type="ECO:0000256" key="1">
    <source>
        <dbReference type="SAM" id="SignalP"/>
    </source>
</evidence>
<organism evidence="2 3">
    <name type="scientific">Obba rivulosa</name>
    <dbReference type="NCBI Taxonomy" id="1052685"/>
    <lineage>
        <taxon>Eukaryota</taxon>
        <taxon>Fungi</taxon>
        <taxon>Dikarya</taxon>
        <taxon>Basidiomycota</taxon>
        <taxon>Agaricomycotina</taxon>
        <taxon>Agaricomycetes</taxon>
        <taxon>Polyporales</taxon>
        <taxon>Gelatoporiaceae</taxon>
        <taxon>Obba</taxon>
    </lineage>
</organism>
<dbReference type="EMBL" id="KV722395">
    <property type="protein sequence ID" value="OCH90919.1"/>
    <property type="molecule type" value="Genomic_DNA"/>
</dbReference>
<keyword evidence="3" id="KW-1185">Reference proteome</keyword>
<keyword evidence="1" id="KW-0732">Signal</keyword>
<sequence>MLPWSGFFLLHMALSCFSESFVSEIFTVYLHTPFSRGPVRAEARTCRYTKLSRGSSTQPSVVSPYSGCHIRRLSPFGLDRVCRWYAHQVQDWN</sequence>
<reference evidence="2 3" key="1">
    <citation type="submission" date="2016-07" db="EMBL/GenBank/DDBJ databases">
        <title>Draft genome of the white-rot fungus Obba rivulosa 3A-2.</title>
        <authorList>
            <consortium name="DOE Joint Genome Institute"/>
            <person name="Miettinen O."/>
            <person name="Riley R."/>
            <person name="Acob R."/>
            <person name="Barry K."/>
            <person name="Cullen D."/>
            <person name="De Vries R."/>
            <person name="Hainaut M."/>
            <person name="Hatakka A."/>
            <person name="Henrissat B."/>
            <person name="Hilden K."/>
            <person name="Kuo R."/>
            <person name="Labutti K."/>
            <person name="Lipzen A."/>
            <person name="Makela M.R."/>
            <person name="Sandor L."/>
            <person name="Spatafora J.W."/>
            <person name="Grigoriev I.V."/>
            <person name="Hibbett D.S."/>
        </authorList>
    </citation>
    <scope>NUCLEOTIDE SEQUENCE [LARGE SCALE GENOMIC DNA]</scope>
    <source>
        <strain evidence="2 3">3A-2</strain>
    </source>
</reference>
<dbReference type="AlphaFoldDB" id="A0A8E2AXF2"/>